<dbReference type="CDD" id="cd00190">
    <property type="entry name" value="Tryp_SPc"/>
    <property type="match status" value="1"/>
</dbReference>
<dbReference type="PROSITE" id="PS00135">
    <property type="entry name" value="TRYPSIN_SER"/>
    <property type="match status" value="1"/>
</dbReference>
<dbReference type="InterPro" id="IPR001254">
    <property type="entry name" value="Trypsin_dom"/>
</dbReference>
<dbReference type="AlphaFoldDB" id="A0A8S1IL28"/>
<evidence type="ECO:0000256" key="1">
    <source>
        <dbReference type="ARBA" id="ARBA00023157"/>
    </source>
</evidence>
<name>A0A8S1IL28_9CHLO</name>
<evidence type="ECO:0000259" key="3">
    <source>
        <dbReference type="PROSITE" id="PS50240"/>
    </source>
</evidence>
<reference evidence="4" key="1">
    <citation type="submission" date="2020-12" db="EMBL/GenBank/DDBJ databases">
        <authorList>
            <person name="Iha C."/>
        </authorList>
    </citation>
    <scope>NUCLEOTIDE SEQUENCE</scope>
</reference>
<dbReference type="SUPFAM" id="SSF50494">
    <property type="entry name" value="Trypsin-like serine proteases"/>
    <property type="match status" value="1"/>
</dbReference>
<dbReference type="PROSITE" id="PS50240">
    <property type="entry name" value="TRYPSIN_DOM"/>
    <property type="match status" value="1"/>
</dbReference>
<keyword evidence="5" id="KW-1185">Reference proteome</keyword>
<evidence type="ECO:0000313" key="4">
    <source>
        <dbReference type="EMBL" id="CAD7694932.1"/>
    </source>
</evidence>
<organism evidence="4 5">
    <name type="scientific">Ostreobium quekettii</name>
    <dbReference type="NCBI Taxonomy" id="121088"/>
    <lineage>
        <taxon>Eukaryota</taxon>
        <taxon>Viridiplantae</taxon>
        <taxon>Chlorophyta</taxon>
        <taxon>core chlorophytes</taxon>
        <taxon>Ulvophyceae</taxon>
        <taxon>TCBD clade</taxon>
        <taxon>Bryopsidales</taxon>
        <taxon>Ostreobineae</taxon>
        <taxon>Ostreobiaceae</taxon>
        <taxon>Ostreobium</taxon>
    </lineage>
</organism>
<dbReference type="EMBL" id="CAJHUC010000283">
    <property type="protein sequence ID" value="CAD7694932.1"/>
    <property type="molecule type" value="Genomic_DNA"/>
</dbReference>
<dbReference type="Gene3D" id="2.40.10.10">
    <property type="entry name" value="Trypsin-like serine proteases"/>
    <property type="match status" value="2"/>
</dbReference>
<dbReference type="InterPro" id="IPR033116">
    <property type="entry name" value="TRYPSIN_SER"/>
</dbReference>
<dbReference type="PRINTS" id="PR00722">
    <property type="entry name" value="CHYMOTRYPSIN"/>
</dbReference>
<feature type="domain" description="Peptidase S1" evidence="3">
    <location>
        <begin position="8"/>
        <end position="173"/>
    </location>
</feature>
<dbReference type="InterPro" id="IPR001314">
    <property type="entry name" value="Peptidase_S1A"/>
</dbReference>
<proteinExistence type="predicted"/>
<dbReference type="PANTHER" id="PTHR24260">
    <property type="match status" value="1"/>
</dbReference>
<dbReference type="PANTHER" id="PTHR24260:SF136">
    <property type="entry name" value="GH08193P-RELATED"/>
    <property type="match status" value="1"/>
</dbReference>
<feature type="region of interest" description="Disordered" evidence="2">
    <location>
        <begin position="173"/>
        <end position="246"/>
    </location>
</feature>
<dbReference type="InterPro" id="IPR043504">
    <property type="entry name" value="Peptidase_S1_PA_chymotrypsin"/>
</dbReference>
<dbReference type="GO" id="GO:0006508">
    <property type="term" value="P:proteolysis"/>
    <property type="evidence" value="ECO:0007669"/>
    <property type="project" value="InterPro"/>
</dbReference>
<dbReference type="SMART" id="SM00020">
    <property type="entry name" value="Tryp_SPc"/>
    <property type="match status" value="1"/>
</dbReference>
<comment type="caution">
    <text evidence="4">The sequence shown here is derived from an EMBL/GenBank/DDBJ whole genome shotgun (WGS) entry which is preliminary data.</text>
</comment>
<keyword evidence="1" id="KW-1015">Disulfide bond</keyword>
<dbReference type="OrthoDB" id="10061449at2759"/>
<dbReference type="Proteomes" id="UP000708148">
    <property type="component" value="Unassembled WGS sequence"/>
</dbReference>
<dbReference type="InterPro" id="IPR009003">
    <property type="entry name" value="Peptidase_S1_PA"/>
</dbReference>
<accession>A0A8S1IL28</accession>
<dbReference type="Pfam" id="PF00089">
    <property type="entry name" value="Trypsin"/>
    <property type="match status" value="1"/>
</dbReference>
<evidence type="ECO:0000256" key="2">
    <source>
        <dbReference type="SAM" id="MobiDB-lite"/>
    </source>
</evidence>
<protein>
    <recommendedName>
        <fullName evidence="3">Peptidase S1 domain-containing protein</fullName>
    </recommendedName>
</protein>
<gene>
    <name evidence="4" type="ORF">OSTQU699_LOCUS293</name>
</gene>
<dbReference type="GO" id="GO:0004252">
    <property type="term" value="F:serine-type endopeptidase activity"/>
    <property type="evidence" value="ECO:0007669"/>
    <property type="project" value="InterPro"/>
</dbReference>
<dbReference type="InterPro" id="IPR051333">
    <property type="entry name" value="CLIP_Serine_Protease"/>
</dbReference>
<feature type="compositionally biased region" description="Low complexity" evidence="2">
    <location>
        <begin position="183"/>
        <end position="194"/>
    </location>
</feature>
<evidence type="ECO:0000313" key="5">
    <source>
        <dbReference type="Proteomes" id="UP000708148"/>
    </source>
</evidence>
<sequence length="563" mass="59326">MFQLKLPDRAILHEGWTGNLSEGNDIALLKLKSKSKHIPVSLPTTFHKLPLGGSLVALGWGVGSGEHLQQAATLKVIENEVCSGEDVWGDIIVDSMICAFSPEGQDVCSGDSGSPLLEAFSPMGNISAGSPALDVAIGITSFGQESRNCGDAERPSVFTRLSSFRLWIDSKIKGKELPPPTAPTQAETPASPSSEMAPSTVPEEQGNRSVEPPQESPDQGPGEPPEDAIPDKPTVAPPEGIGRICDGEGNFREEVISGSYTAMGTNPEGSDPTSYSGIVTLGLAEDGIFRQAWLIGKSDYRGTGVLVGDVLAVDWGAKFPVNYQVQCNGTLVGTWANGLASETLTPSGCEGEAIQPGDLAGSYTVRGTNPSSIGTLDDPYEGVATVMEETPNFYRISWRVGAGATATMSSGTFALEGKTVSVDWGDIERYPTVYDRHCGRGILLGIWADGKGTETLLPIECGREVGRDLSGSYDVFVVGTDGIVQAGTEVLEAGVGDEYTLVRTIDTRNVTGQGSLEGSTMVVGWSEGPAATFAVDWCGGFLLGVWDDGEGFNVTKEHLVRRA</sequence>